<feature type="region of interest" description="Disordered" evidence="1">
    <location>
        <begin position="27"/>
        <end position="46"/>
    </location>
</feature>
<sequence>MAIPGAGRMTVSGHLAPPVALCVASRSSGRHSGFQTTGVGGSSSGRARMELVKSGTMRKNPRLSCSPNFPWSRTDCVLPSNGFLAEAARKSPEADIVE</sequence>
<evidence type="ECO:0000313" key="2">
    <source>
        <dbReference type="EMBL" id="KAK3785717.1"/>
    </source>
</evidence>
<dbReference type="EMBL" id="JAWDGP010002078">
    <property type="protein sequence ID" value="KAK3785717.1"/>
    <property type="molecule type" value="Genomic_DNA"/>
</dbReference>
<organism evidence="2 3">
    <name type="scientific">Elysia crispata</name>
    <name type="common">lettuce slug</name>
    <dbReference type="NCBI Taxonomy" id="231223"/>
    <lineage>
        <taxon>Eukaryota</taxon>
        <taxon>Metazoa</taxon>
        <taxon>Spiralia</taxon>
        <taxon>Lophotrochozoa</taxon>
        <taxon>Mollusca</taxon>
        <taxon>Gastropoda</taxon>
        <taxon>Heterobranchia</taxon>
        <taxon>Euthyneura</taxon>
        <taxon>Panpulmonata</taxon>
        <taxon>Sacoglossa</taxon>
        <taxon>Placobranchoidea</taxon>
        <taxon>Plakobranchidae</taxon>
        <taxon>Elysia</taxon>
    </lineage>
</organism>
<comment type="caution">
    <text evidence="2">The sequence shown here is derived from an EMBL/GenBank/DDBJ whole genome shotgun (WGS) entry which is preliminary data.</text>
</comment>
<accession>A0AAE1DWX1</accession>
<dbReference type="Proteomes" id="UP001283361">
    <property type="component" value="Unassembled WGS sequence"/>
</dbReference>
<reference evidence="2" key="1">
    <citation type="journal article" date="2023" name="G3 (Bethesda)">
        <title>A reference genome for the long-term kleptoplast-retaining sea slug Elysia crispata morphotype clarki.</title>
        <authorList>
            <person name="Eastman K.E."/>
            <person name="Pendleton A.L."/>
            <person name="Shaikh M.A."/>
            <person name="Suttiyut T."/>
            <person name="Ogas R."/>
            <person name="Tomko P."/>
            <person name="Gavelis G."/>
            <person name="Widhalm J.R."/>
            <person name="Wisecaver J.H."/>
        </authorList>
    </citation>
    <scope>NUCLEOTIDE SEQUENCE</scope>
    <source>
        <strain evidence="2">ECLA1</strain>
    </source>
</reference>
<proteinExistence type="predicted"/>
<gene>
    <name evidence="2" type="ORF">RRG08_055548</name>
</gene>
<protein>
    <submittedName>
        <fullName evidence="2">Uncharacterized protein</fullName>
    </submittedName>
</protein>
<dbReference type="AlphaFoldDB" id="A0AAE1DWX1"/>
<keyword evidence="3" id="KW-1185">Reference proteome</keyword>
<name>A0AAE1DWX1_9GAST</name>
<evidence type="ECO:0000313" key="3">
    <source>
        <dbReference type="Proteomes" id="UP001283361"/>
    </source>
</evidence>
<evidence type="ECO:0000256" key="1">
    <source>
        <dbReference type="SAM" id="MobiDB-lite"/>
    </source>
</evidence>